<dbReference type="GO" id="GO:0047429">
    <property type="term" value="F:nucleoside triphosphate diphosphatase activity"/>
    <property type="evidence" value="ECO:0007669"/>
    <property type="project" value="InterPro"/>
</dbReference>
<dbReference type="GO" id="GO:0009143">
    <property type="term" value="P:nucleoside triphosphate catabolic process"/>
    <property type="evidence" value="ECO:0007669"/>
    <property type="project" value="InterPro"/>
</dbReference>
<dbReference type="Pfam" id="PF01725">
    <property type="entry name" value="Ham1p_like"/>
    <property type="match status" value="1"/>
</dbReference>
<keyword evidence="2" id="KW-0378">Hydrolase</keyword>
<reference evidence="3 4" key="1">
    <citation type="journal article" date="2016" name="Nat. Commun.">
        <title>Thousands of microbial genomes shed light on interconnected biogeochemical processes in an aquifer system.</title>
        <authorList>
            <person name="Anantharaman K."/>
            <person name="Brown C.T."/>
            <person name="Hug L.A."/>
            <person name="Sharon I."/>
            <person name="Castelle C.J."/>
            <person name="Probst A.J."/>
            <person name="Thomas B.C."/>
            <person name="Singh A."/>
            <person name="Wilkins M.J."/>
            <person name="Karaoz U."/>
            <person name="Brodie E.L."/>
            <person name="Williams K.H."/>
            <person name="Hubbard S.S."/>
            <person name="Banfield J.F."/>
        </authorList>
    </citation>
    <scope>NUCLEOTIDE SEQUENCE [LARGE SCALE GENOMIC DNA]</scope>
</reference>
<evidence type="ECO:0000313" key="3">
    <source>
        <dbReference type="EMBL" id="OHA55004.1"/>
    </source>
</evidence>
<dbReference type="GO" id="GO:0005829">
    <property type="term" value="C:cytosol"/>
    <property type="evidence" value="ECO:0007669"/>
    <property type="project" value="TreeGrafter"/>
</dbReference>
<dbReference type="CDD" id="cd00515">
    <property type="entry name" value="HAM1"/>
    <property type="match status" value="1"/>
</dbReference>
<dbReference type="InterPro" id="IPR002637">
    <property type="entry name" value="RdgB/HAM1"/>
</dbReference>
<dbReference type="PANTHER" id="PTHR11067:SF9">
    <property type="entry name" value="INOSINE TRIPHOSPHATE PYROPHOSPHATASE"/>
    <property type="match status" value="1"/>
</dbReference>
<name>A0A1G2Q364_9BACT</name>
<dbReference type="SUPFAM" id="SSF52972">
    <property type="entry name" value="ITPase-like"/>
    <property type="match status" value="1"/>
</dbReference>
<proteinExistence type="inferred from homology"/>
<evidence type="ECO:0000256" key="1">
    <source>
        <dbReference type="ARBA" id="ARBA00008023"/>
    </source>
</evidence>
<dbReference type="InterPro" id="IPR029001">
    <property type="entry name" value="ITPase-like_fam"/>
</dbReference>
<dbReference type="AlphaFoldDB" id="A0A1G2Q364"/>
<dbReference type="EMBL" id="MHTB01000029">
    <property type="protein sequence ID" value="OHA55004.1"/>
    <property type="molecule type" value="Genomic_DNA"/>
</dbReference>
<dbReference type="PANTHER" id="PTHR11067">
    <property type="entry name" value="INOSINE TRIPHOSPHATE PYROPHOSPHATASE/HAM1 PROTEIN"/>
    <property type="match status" value="1"/>
</dbReference>
<comment type="similarity">
    <text evidence="1">Belongs to the HAM1 NTPase family.</text>
</comment>
<protein>
    <recommendedName>
        <fullName evidence="5">Non-canonical purine NTP pyrophosphatase</fullName>
    </recommendedName>
</protein>
<comment type="caution">
    <text evidence="3">The sequence shown here is derived from an EMBL/GenBank/DDBJ whole genome shotgun (WGS) entry which is preliminary data.</text>
</comment>
<gene>
    <name evidence="3" type="ORF">A2226_01440</name>
</gene>
<dbReference type="Gene3D" id="3.90.950.10">
    <property type="match status" value="1"/>
</dbReference>
<organism evidence="3 4">
    <name type="scientific">Candidatus Veblenbacteria bacterium RIFOXYA2_FULL_43_9</name>
    <dbReference type="NCBI Taxonomy" id="1802425"/>
    <lineage>
        <taxon>Bacteria</taxon>
        <taxon>Candidatus Vebleniibacteriota</taxon>
    </lineage>
</organism>
<evidence type="ECO:0000256" key="2">
    <source>
        <dbReference type="ARBA" id="ARBA00022801"/>
    </source>
</evidence>
<dbReference type="Proteomes" id="UP000178936">
    <property type="component" value="Unassembled WGS sequence"/>
</dbReference>
<evidence type="ECO:0008006" key="5">
    <source>
        <dbReference type="Google" id="ProtNLM"/>
    </source>
</evidence>
<sequence>MPTKLLIATRNQAKFAEFSDLLSNFKLELVSLKDLGINQEVGENEPTFKANAENKARVYCELSGLPTIADDGGLEIEALGGWPGVYSRRIFGPDKPEGTDEEIINEVLQRLKGVPFSERNCSFTAAVSLAFSPQKLVSVAGKEIGYIAEQASQQSTPGFPFRSLFYLPAYKKVVVELDKEGKLSDFMTHRKQAIMELEPYLKQLANYA</sequence>
<evidence type="ECO:0000313" key="4">
    <source>
        <dbReference type="Proteomes" id="UP000178936"/>
    </source>
</evidence>
<accession>A0A1G2Q364</accession>